<accession>A0A897NML2</accession>
<dbReference type="Proteomes" id="UP000663292">
    <property type="component" value="Chromosome"/>
</dbReference>
<evidence type="ECO:0000256" key="3">
    <source>
        <dbReference type="ARBA" id="ARBA00022692"/>
    </source>
</evidence>
<evidence type="ECO:0000256" key="4">
    <source>
        <dbReference type="ARBA" id="ARBA00022989"/>
    </source>
</evidence>
<sequence length="351" mass="38265">MFAAALTDLLRLLTVPVLGWAAIRDVKTRRVPNETWLPLIALGIVLLSWDALAVWTDTVWTLTIDGLKVGIEAEAAETLELFAIRTVISVGFLVPFAYAFWWFGGFGGADAKALMTLAILFPLYPTFLFPGFTLPWFEATLGVFALTILSNTVLVGAVYPIALAGRNLLHGAVSRMMVVGQPIATDALARRYGRLLERPDGLTRQGMDLDVLRMYLEWRGLTIEQLREAPDRYRDPESLPDEPNDPGDGTIRQSEESLAIDGGESSETTDTTEEMPDDDPWGAAAFFEDIGGPIYGTDSAELRAGLSVVATSDRVWYSPGIPFIVPMFGGLVVSLTAGDVLVWLLLQIGLG</sequence>
<evidence type="ECO:0000256" key="5">
    <source>
        <dbReference type="ARBA" id="ARBA00023136"/>
    </source>
</evidence>
<evidence type="ECO:0000256" key="6">
    <source>
        <dbReference type="SAM" id="MobiDB-lite"/>
    </source>
</evidence>
<feature type="transmembrane region" description="Helical" evidence="7">
    <location>
        <begin position="82"/>
        <end position="101"/>
    </location>
</feature>
<keyword evidence="3 7" id="KW-0812">Transmembrane</keyword>
<evidence type="ECO:0000256" key="2">
    <source>
        <dbReference type="ARBA" id="ARBA00022475"/>
    </source>
</evidence>
<dbReference type="PANTHER" id="PTHR36506">
    <property type="entry name" value="PREFLAGELLIN PEPTIDASE"/>
    <property type="match status" value="1"/>
</dbReference>
<feature type="domain" description="Prepilin type IV endopeptidase peptidase" evidence="8">
    <location>
        <begin position="13"/>
        <end position="159"/>
    </location>
</feature>
<feature type="region of interest" description="Disordered" evidence="6">
    <location>
        <begin position="229"/>
        <end position="282"/>
    </location>
</feature>
<keyword evidence="5 7" id="KW-0472">Membrane</keyword>
<gene>
    <name evidence="9" type="primary">flaK2</name>
    <name evidence="9" type="ORF">HSEST_0453</name>
</gene>
<evidence type="ECO:0000313" key="10">
    <source>
        <dbReference type="Proteomes" id="UP000663292"/>
    </source>
</evidence>
<feature type="transmembrane region" description="Helical" evidence="7">
    <location>
        <begin position="35"/>
        <end position="55"/>
    </location>
</feature>
<organism evidence="9 10">
    <name type="scientific">Halapricum desulfuricans</name>
    <dbReference type="NCBI Taxonomy" id="2841257"/>
    <lineage>
        <taxon>Archaea</taxon>
        <taxon>Methanobacteriati</taxon>
        <taxon>Methanobacteriota</taxon>
        <taxon>Stenosarchaea group</taxon>
        <taxon>Halobacteria</taxon>
        <taxon>Halobacteriales</taxon>
        <taxon>Haloarculaceae</taxon>
        <taxon>Halapricum</taxon>
    </lineage>
</organism>
<proteinExistence type="predicted"/>
<dbReference type="GeneID" id="68857093"/>
<comment type="subcellular location">
    <subcellularLocation>
        <location evidence="1">Cell membrane</location>
        <topology evidence="1">Multi-pass membrane protein</topology>
    </subcellularLocation>
</comment>
<reference evidence="9 10" key="1">
    <citation type="submission" date="2020-11" db="EMBL/GenBank/DDBJ databases">
        <title>Carbohydrate-dependent, anaerobic sulfur respiration: A novel catabolism in halophilic archaea.</title>
        <authorList>
            <person name="Sorokin D.Y."/>
            <person name="Messina E."/>
            <person name="Smedile F."/>
            <person name="La Cono V."/>
            <person name="Hallsworth J.E."/>
            <person name="Yakimov M.M."/>
        </authorList>
    </citation>
    <scope>NUCLEOTIDE SEQUENCE [LARGE SCALE GENOMIC DNA]</scope>
    <source>
        <strain evidence="9 10">HSR-Est</strain>
    </source>
</reference>
<feature type="transmembrane region" description="Helical" evidence="7">
    <location>
        <begin position="6"/>
        <end position="23"/>
    </location>
</feature>
<dbReference type="AlphaFoldDB" id="A0A897NML2"/>
<feature type="transmembrane region" description="Helical" evidence="7">
    <location>
        <begin position="143"/>
        <end position="165"/>
    </location>
</feature>
<feature type="transmembrane region" description="Helical" evidence="7">
    <location>
        <begin position="113"/>
        <end position="137"/>
    </location>
</feature>
<keyword evidence="2" id="KW-1003">Cell membrane</keyword>
<dbReference type="RefSeq" id="WP_229121950.1">
    <property type="nucleotide sequence ID" value="NZ_CP064791.1"/>
</dbReference>
<dbReference type="PANTHER" id="PTHR36506:SF1">
    <property type="entry name" value="PREFLAGELLIN PEPTIDASE"/>
    <property type="match status" value="1"/>
</dbReference>
<evidence type="ECO:0000256" key="7">
    <source>
        <dbReference type="SAM" id="Phobius"/>
    </source>
</evidence>
<keyword evidence="10" id="KW-1185">Reference proteome</keyword>
<dbReference type="InterPro" id="IPR052218">
    <property type="entry name" value="Preflagellin_Peptidase"/>
</dbReference>
<dbReference type="InterPro" id="IPR000045">
    <property type="entry name" value="Prepilin_IV_endopep_pep"/>
</dbReference>
<dbReference type="Pfam" id="PF01478">
    <property type="entry name" value="Peptidase_A24"/>
    <property type="match status" value="1"/>
</dbReference>
<evidence type="ECO:0000256" key="1">
    <source>
        <dbReference type="ARBA" id="ARBA00004651"/>
    </source>
</evidence>
<evidence type="ECO:0000313" key="9">
    <source>
        <dbReference type="EMBL" id="QSG14002.1"/>
    </source>
</evidence>
<keyword evidence="4 7" id="KW-1133">Transmembrane helix</keyword>
<dbReference type="GO" id="GO:0004190">
    <property type="term" value="F:aspartic-type endopeptidase activity"/>
    <property type="evidence" value="ECO:0007669"/>
    <property type="project" value="InterPro"/>
</dbReference>
<dbReference type="GO" id="GO:0005886">
    <property type="term" value="C:plasma membrane"/>
    <property type="evidence" value="ECO:0007669"/>
    <property type="project" value="UniProtKB-SubCell"/>
</dbReference>
<dbReference type="EMBL" id="CP064791">
    <property type="protein sequence ID" value="QSG14002.1"/>
    <property type="molecule type" value="Genomic_DNA"/>
</dbReference>
<protein>
    <submittedName>
        <fullName evidence="9">Peptidase A24A, prepilin type IV</fullName>
    </submittedName>
</protein>
<feature type="compositionally biased region" description="Acidic residues" evidence="6">
    <location>
        <begin position="270"/>
        <end position="280"/>
    </location>
</feature>
<name>A0A897NML2_9EURY</name>
<dbReference type="Gene3D" id="1.20.120.1220">
    <property type="match status" value="1"/>
</dbReference>
<evidence type="ECO:0000259" key="8">
    <source>
        <dbReference type="Pfam" id="PF01478"/>
    </source>
</evidence>
<feature type="transmembrane region" description="Helical" evidence="7">
    <location>
        <begin position="323"/>
        <end position="346"/>
    </location>
</feature>